<organism evidence="10 11">
    <name type="scientific">Alicyclobacillus cycloheptanicus</name>
    <dbReference type="NCBI Taxonomy" id="1457"/>
    <lineage>
        <taxon>Bacteria</taxon>
        <taxon>Bacillati</taxon>
        <taxon>Bacillota</taxon>
        <taxon>Bacilli</taxon>
        <taxon>Bacillales</taxon>
        <taxon>Alicyclobacillaceae</taxon>
        <taxon>Alicyclobacillus</taxon>
    </lineage>
</organism>
<name>A0ABT9XES8_9BACL</name>
<dbReference type="GO" id="GO:0005524">
    <property type="term" value="F:ATP binding"/>
    <property type="evidence" value="ECO:0007669"/>
    <property type="project" value="UniProtKB-KW"/>
</dbReference>
<dbReference type="Proteomes" id="UP001232973">
    <property type="component" value="Unassembled WGS sequence"/>
</dbReference>
<keyword evidence="11" id="KW-1185">Reference proteome</keyword>
<keyword evidence="6 7" id="KW-0472">Membrane</keyword>
<comment type="subcellular location">
    <subcellularLocation>
        <location evidence="1">Cell membrane</location>
        <topology evidence="1">Multi-pass membrane protein</topology>
    </subcellularLocation>
</comment>
<feature type="domain" description="ABC transporter" evidence="8">
    <location>
        <begin position="381"/>
        <end position="615"/>
    </location>
</feature>
<dbReference type="CDD" id="cd18544">
    <property type="entry name" value="ABC_6TM_TmrA_like"/>
    <property type="match status" value="1"/>
</dbReference>
<dbReference type="SUPFAM" id="SSF52540">
    <property type="entry name" value="P-loop containing nucleoside triphosphate hydrolases"/>
    <property type="match status" value="1"/>
</dbReference>
<evidence type="ECO:0000256" key="4">
    <source>
        <dbReference type="ARBA" id="ARBA00022840"/>
    </source>
</evidence>
<dbReference type="EMBL" id="JAUSTP010000002">
    <property type="protein sequence ID" value="MDQ0188804.1"/>
    <property type="molecule type" value="Genomic_DNA"/>
</dbReference>
<evidence type="ECO:0000256" key="2">
    <source>
        <dbReference type="ARBA" id="ARBA00022692"/>
    </source>
</evidence>
<evidence type="ECO:0000256" key="6">
    <source>
        <dbReference type="ARBA" id="ARBA00023136"/>
    </source>
</evidence>
<feature type="transmembrane region" description="Helical" evidence="7">
    <location>
        <begin position="173"/>
        <end position="191"/>
    </location>
</feature>
<dbReference type="InterPro" id="IPR039421">
    <property type="entry name" value="Type_1_exporter"/>
</dbReference>
<reference evidence="10 11" key="1">
    <citation type="submission" date="2023-07" db="EMBL/GenBank/DDBJ databases">
        <title>Genomic Encyclopedia of Type Strains, Phase IV (KMG-IV): sequencing the most valuable type-strain genomes for metagenomic binning, comparative biology and taxonomic classification.</title>
        <authorList>
            <person name="Goeker M."/>
        </authorList>
    </citation>
    <scope>NUCLEOTIDE SEQUENCE [LARGE SCALE GENOMIC DNA]</scope>
    <source>
        <strain evidence="10 11">DSM 4006</strain>
    </source>
</reference>
<dbReference type="PROSITE" id="PS50893">
    <property type="entry name" value="ABC_TRANSPORTER_2"/>
    <property type="match status" value="1"/>
</dbReference>
<evidence type="ECO:0000256" key="3">
    <source>
        <dbReference type="ARBA" id="ARBA00022741"/>
    </source>
</evidence>
<dbReference type="PANTHER" id="PTHR24221:SF430">
    <property type="entry name" value="MULTIDRUG RESISTANCE ABC TRANSPORTER ATP-BINDING_PERMEASE PROTEIN YHEH-RELATED"/>
    <property type="match status" value="1"/>
</dbReference>
<feature type="transmembrane region" description="Helical" evidence="7">
    <location>
        <begin position="31"/>
        <end position="51"/>
    </location>
</feature>
<evidence type="ECO:0000259" key="8">
    <source>
        <dbReference type="PROSITE" id="PS50893"/>
    </source>
</evidence>
<comment type="caution">
    <text evidence="10">The sequence shown here is derived from an EMBL/GenBank/DDBJ whole genome shotgun (WGS) entry which is preliminary data.</text>
</comment>
<evidence type="ECO:0000313" key="10">
    <source>
        <dbReference type="EMBL" id="MDQ0188804.1"/>
    </source>
</evidence>
<dbReference type="SMART" id="SM00382">
    <property type="entry name" value="AAA"/>
    <property type="match status" value="1"/>
</dbReference>
<dbReference type="InterPro" id="IPR003593">
    <property type="entry name" value="AAA+_ATPase"/>
</dbReference>
<feature type="domain" description="ABC transmembrane type-1" evidence="9">
    <location>
        <begin position="32"/>
        <end position="317"/>
    </location>
</feature>
<keyword evidence="4 10" id="KW-0067">ATP-binding</keyword>
<dbReference type="Gene3D" id="1.20.1560.10">
    <property type="entry name" value="ABC transporter type 1, transmembrane domain"/>
    <property type="match status" value="1"/>
</dbReference>
<evidence type="ECO:0000259" key="9">
    <source>
        <dbReference type="PROSITE" id="PS50929"/>
    </source>
</evidence>
<dbReference type="Pfam" id="PF00005">
    <property type="entry name" value="ABC_tran"/>
    <property type="match status" value="1"/>
</dbReference>
<dbReference type="Pfam" id="PF00664">
    <property type="entry name" value="ABC_membrane"/>
    <property type="match status" value="1"/>
</dbReference>
<dbReference type="PROSITE" id="PS50929">
    <property type="entry name" value="ABC_TM1F"/>
    <property type="match status" value="1"/>
</dbReference>
<protein>
    <submittedName>
        <fullName evidence="10">ATP-binding cassette subfamily B protein</fullName>
    </submittedName>
</protein>
<keyword evidence="2 7" id="KW-0812">Transmembrane</keyword>
<feature type="transmembrane region" description="Helical" evidence="7">
    <location>
        <begin position="71"/>
        <end position="95"/>
    </location>
</feature>
<dbReference type="InterPro" id="IPR003439">
    <property type="entry name" value="ABC_transporter-like_ATP-bd"/>
</dbReference>
<feature type="transmembrane region" description="Helical" evidence="7">
    <location>
        <begin position="253"/>
        <end position="276"/>
    </location>
</feature>
<proteinExistence type="predicted"/>
<evidence type="ECO:0000256" key="1">
    <source>
        <dbReference type="ARBA" id="ARBA00004651"/>
    </source>
</evidence>
<evidence type="ECO:0000256" key="5">
    <source>
        <dbReference type="ARBA" id="ARBA00022989"/>
    </source>
</evidence>
<gene>
    <name evidence="10" type="ORF">J2S03_000616</name>
</gene>
<dbReference type="CDD" id="cd03254">
    <property type="entry name" value="ABCC_Glucan_exporter_like"/>
    <property type="match status" value="1"/>
</dbReference>
<dbReference type="PANTHER" id="PTHR24221">
    <property type="entry name" value="ATP-BINDING CASSETTE SUB-FAMILY B"/>
    <property type="match status" value="1"/>
</dbReference>
<evidence type="ECO:0000256" key="7">
    <source>
        <dbReference type="SAM" id="Phobius"/>
    </source>
</evidence>
<dbReference type="InterPro" id="IPR036640">
    <property type="entry name" value="ABC1_TM_sf"/>
</dbReference>
<feature type="transmembrane region" description="Helical" evidence="7">
    <location>
        <begin position="140"/>
        <end position="167"/>
    </location>
</feature>
<dbReference type="Gene3D" id="3.40.50.300">
    <property type="entry name" value="P-loop containing nucleotide triphosphate hydrolases"/>
    <property type="match status" value="1"/>
</dbReference>
<keyword evidence="5 7" id="KW-1133">Transmembrane helix</keyword>
<accession>A0ABT9XES8</accession>
<evidence type="ECO:0000313" key="11">
    <source>
        <dbReference type="Proteomes" id="UP001232973"/>
    </source>
</evidence>
<keyword evidence="3" id="KW-0547">Nucleotide-binding</keyword>
<dbReference type="SUPFAM" id="SSF90123">
    <property type="entry name" value="ABC transporter transmembrane region"/>
    <property type="match status" value="1"/>
</dbReference>
<sequence>MSVEIESVIPKTDRGTLTRLLRYMLPHRKQLVLGLLLLILATATDVVQPILVKVFLDRDLIPRHFVEGPLLLMGVGYVLLIFLTSALNVGQLLLFQTLALNIIQRLRVELFDKLQTLALAFFDRTPVGVLVSRVTNDTEAILQMFMTVLSTFVQNIAVLIGIMVSMFVLNVRLATYCLLLLPVILGIMWLYRKVTSPVFHLSRQRLSFLNAKLNESLQGMYVIQAMRQQRRLRQEFGEVNESYRRARYRNMQLNALLLRPLMDVVYMGTLMLVMAFFGFRSFAHAIDIGVLYAFVNYLDRFFEPVNAMLMRLNFFQQAMVSAQRVFRILDDDTLAPRPVEEGPMEAHAAEGPAVGTAATRALDLAAAQAAPNAPTITQGRVEFDDVTFSYDGKTDVLKHISFVAEPGQTVALVGHTGSGKSSIINLLMRFYPVDRGHIRIDGADLMTYRDGELRRKVGLVLQDPFLFVGTIASNIKLGNDFVTDEDMVRAAEFVQADTFIRKLPGQYNAPIGERGATLSTGQRQLLSFARTMAIDPVILVLDEATASVDTETEEAIQSALAKMRKGRTTIAIAHRLSTIQDADLILVLHQGEIVERGTHQELLQAGGLYHKMYLLQQGVRDAGL</sequence>
<dbReference type="InterPro" id="IPR027417">
    <property type="entry name" value="P-loop_NTPase"/>
</dbReference>
<dbReference type="InterPro" id="IPR011527">
    <property type="entry name" value="ABC1_TM_dom"/>
</dbReference>